<dbReference type="InterPro" id="IPR016030">
    <property type="entry name" value="CblAdoTrfase-like"/>
</dbReference>
<dbReference type="EMBL" id="BTPD01000001">
    <property type="protein sequence ID" value="GMQ27714.1"/>
    <property type="molecule type" value="Genomic_DNA"/>
</dbReference>
<comment type="caution">
    <text evidence="6">The sequence shown here is derived from an EMBL/GenBank/DDBJ whole genome shotgun (WGS) entry which is preliminary data.</text>
</comment>
<comment type="catalytic activity">
    <reaction evidence="4">
        <text>2 cob(II)alamin + reduced [electron-transfer flavoprotein] + 2 ATP = 2 adenosylcob(III)alamin + 2 triphosphate + oxidized [electron-transfer flavoprotein] + 3 H(+)</text>
        <dbReference type="Rhea" id="RHEA:28671"/>
        <dbReference type="Rhea" id="RHEA-COMP:10685"/>
        <dbReference type="Rhea" id="RHEA-COMP:10686"/>
        <dbReference type="ChEBI" id="CHEBI:15378"/>
        <dbReference type="ChEBI" id="CHEBI:16304"/>
        <dbReference type="ChEBI" id="CHEBI:18036"/>
        <dbReference type="ChEBI" id="CHEBI:18408"/>
        <dbReference type="ChEBI" id="CHEBI:30616"/>
        <dbReference type="ChEBI" id="CHEBI:57692"/>
        <dbReference type="ChEBI" id="CHEBI:58307"/>
        <dbReference type="EC" id="2.5.1.17"/>
    </reaction>
</comment>
<evidence type="ECO:0000256" key="4">
    <source>
        <dbReference type="RuleBase" id="RU366026"/>
    </source>
</evidence>
<dbReference type="Gene3D" id="1.20.1200.10">
    <property type="entry name" value="Cobalamin adenosyltransferase-like"/>
    <property type="match status" value="1"/>
</dbReference>
<keyword evidence="3 4" id="KW-0067">ATP-binding</keyword>
<gene>
    <name evidence="6" type="ORF">Aconfl_03560</name>
</gene>
<organism evidence="6 7">
    <name type="scientific">Algoriphagus confluentis</name>
    <dbReference type="NCBI Taxonomy" id="1697556"/>
    <lineage>
        <taxon>Bacteria</taxon>
        <taxon>Pseudomonadati</taxon>
        <taxon>Bacteroidota</taxon>
        <taxon>Cytophagia</taxon>
        <taxon>Cytophagales</taxon>
        <taxon>Cyclobacteriaceae</taxon>
        <taxon>Algoriphagus</taxon>
    </lineage>
</organism>
<keyword evidence="4" id="KW-0169">Cobalamin biosynthesis</keyword>
<evidence type="ECO:0000313" key="6">
    <source>
        <dbReference type="EMBL" id="GMQ27714.1"/>
    </source>
</evidence>
<evidence type="ECO:0000256" key="2">
    <source>
        <dbReference type="ARBA" id="ARBA00022741"/>
    </source>
</evidence>
<evidence type="ECO:0000259" key="5">
    <source>
        <dbReference type="Pfam" id="PF01923"/>
    </source>
</evidence>
<protein>
    <recommendedName>
        <fullName evidence="4">Corrinoid adenosyltransferase</fullName>
        <ecNumber evidence="4">2.5.1.17</ecNumber>
    </recommendedName>
    <alternativeName>
        <fullName evidence="4">Cob(II)alamin adenosyltransferase</fullName>
    </alternativeName>
    <alternativeName>
        <fullName evidence="4">Cob(II)yrinic acid a,c-diamide adenosyltransferase</fullName>
    </alternativeName>
    <alternativeName>
        <fullName evidence="4">Cobinamide/cobalamin adenosyltransferase</fullName>
    </alternativeName>
</protein>
<comment type="similarity">
    <text evidence="4">Belongs to the Cob(I)alamin adenosyltransferase family.</text>
</comment>
<dbReference type="Proteomes" id="UP001338309">
    <property type="component" value="Unassembled WGS sequence"/>
</dbReference>
<keyword evidence="1 4" id="KW-0808">Transferase</keyword>
<name>A0ABQ6PIJ0_9BACT</name>
<proteinExistence type="inferred from homology"/>
<accession>A0ABQ6PIJ0</accession>
<evidence type="ECO:0000256" key="1">
    <source>
        <dbReference type="ARBA" id="ARBA00022679"/>
    </source>
</evidence>
<comment type="catalytic activity">
    <reaction evidence="4">
        <text>2 cob(II)yrinate a,c diamide + reduced [electron-transfer flavoprotein] + 2 ATP = 2 adenosylcob(III)yrinate a,c-diamide + 2 triphosphate + oxidized [electron-transfer flavoprotein] + 3 H(+)</text>
        <dbReference type="Rhea" id="RHEA:11528"/>
        <dbReference type="Rhea" id="RHEA-COMP:10685"/>
        <dbReference type="Rhea" id="RHEA-COMP:10686"/>
        <dbReference type="ChEBI" id="CHEBI:15378"/>
        <dbReference type="ChEBI" id="CHEBI:18036"/>
        <dbReference type="ChEBI" id="CHEBI:30616"/>
        <dbReference type="ChEBI" id="CHEBI:57692"/>
        <dbReference type="ChEBI" id="CHEBI:58307"/>
        <dbReference type="ChEBI" id="CHEBI:58503"/>
        <dbReference type="ChEBI" id="CHEBI:58537"/>
        <dbReference type="EC" id="2.5.1.17"/>
    </reaction>
</comment>
<keyword evidence="7" id="KW-1185">Reference proteome</keyword>
<dbReference type="EC" id="2.5.1.17" evidence="4"/>
<sequence length="182" mass="20682">MKIYTKTGDEGITSLLGGLRVPKSDLRIDAYGTVDELNSYLGLLRDQEINGKRTDFLKEIQDRLFTIGADLATAPGKDKVKKPDLHAEDIEQLEEEMDRMDLELPQLTAFILPGGHQSVSFCHLARTVCRRTERIVVELASYEQVNPLVIQYLNRLSDYLFVLGRKMAAELEVDEVTWKPRS</sequence>
<dbReference type="PANTHER" id="PTHR12213:SF0">
    <property type="entry name" value="CORRINOID ADENOSYLTRANSFERASE MMAB"/>
    <property type="match status" value="1"/>
</dbReference>
<dbReference type="PANTHER" id="PTHR12213">
    <property type="entry name" value="CORRINOID ADENOSYLTRANSFERASE"/>
    <property type="match status" value="1"/>
</dbReference>
<keyword evidence="2 4" id="KW-0547">Nucleotide-binding</keyword>
<dbReference type="InterPro" id="IPR029499">
    <property type="entry name" value="PduO-typ"/>
</dbReference>
<comment type="pathway">
    <text evidence="4">Cofactor biosynthesis; adenosylcobalamin biosynthesis; adenosylcobalamin from cob(II)yrinate a,c-diamide: step 2/7.</text>
</comment>
<dbReference type="Pfam" id="PF01923">
    <property type="entry name" value="Cob_adeno_trans"/>
    <property type="match status" value="1"/>
</dbReference>
<feature type="domain" description="Cobalamin adenosyltransferase-like" evidence="5">
    <location>
        <begin position="3"/>
        <end position="166"/>
    </location>
</feature>
<evidence type="ECO:0000313" key="7">
    <source>
        <dbReference type="Proteomes" id="UP001338309"/>
    </source>
</evidence>
<dbReference type="RefSeq" id="WP_338222518.1">
    <property type="nucleotide sequence ID" value="NZ_BTPD01000001.1"/>
</dbReference>
<reference evidence="6 7" key="1">
    <citation type="submission" date="2023-08" db="EMBL/GenBank/DDBJ databases">
        <title>Draft genome sequence of Algoriphagus confluentis.</title>
        <authorList>
            <person name="Takatani N."/>
            <person name="Hosokawa M."/>
            <person name="Sawabe T."/>
        </authorList>
    </citation>
    <scope>NUCLEOTIDE SEQUENCE [LARGE SCALE GENOMIC DNA]</scope>
    <source>
        <strain evidence="6 7">NBRC 111222</strain>
    </source>
</reference>
<evidence type="ECO:0000256" key="3">
    <source>
        <dbReference type="ARBA" id="ARBA00022840"/>
    </source>
</evidence>
<dbReference type="InterPro" id="IPR036451">
    <property type="entry name" value="CblAdoTrfase-like_sf"/>
</dbReference>
<dbReference type="SUPFAM" id="SSF89028">
    <property type="entry name" value="Cobalamin adenosyltransferase-like"/>
    <property type="match status" value="1"/>
</dbReference>
<dbReference type="NCBIfam" id="TIGR00636">
    <property type="entry name" value="PduO_Nterm"/>
    <property type="match status" value="1"/>
</dbReference>